<evidence type="ECO:0000313" key="3">
    <source>
        <dbReference type="Proteomes" id="UP000199695"/>
    </source>
</evidence>
<dbReference type="Proteomes" id="UP000199695">
    <property type="component" value="Unassembled WGS sequence"/>
</dbReference>
<dbReference type="STRING" id="1173111.SAMN05444955_10411"/>
<keyword evidence="3" id="KW-1185">Reference proteome</keyword>
<keyword evidence="1" id="KW-0472">Membrane</keyword>
<dbReference type="OrthoDB" id="2989878at2"/>
<evidence type="ECO:0000256" key="1">
    <source>
        <dbReference type="SAM" id="Phobius"/>
    </source>
</evidence>
<dbReference type="AlphaFoldDB" id="A0A1H8CLZ5"/>
<dbReference type="RefSeq" id="WP_089966071.1">
    <property type="nucleotide sequence ID" value="NZ_FOCQ01000004.1"/>
</dbReference>
<reference evidence="2 3" key="1">
    <citation type="submission" date="2016-10" db="EMBL/GenBank/DDBJ databases">
        <authorList>
            <person name="de Groot N.N."/>
        </authorList>
    </citation>
    <scope>NUCLEOTIDE SEQUENCE [LARGE SCALE GENOMIC DNA]</scope>
    <source>
        <strain evidence="2 3">DSM 46701</strain>
    </source>
</reference>
<sequence length="283" mass="33552">MENKKNLLLYGMIALIGLLLFFGIFVLPYFPQLINKNASEDHIANVMTYMNYFLTILATLGTISGLAFTIFGYYQTTKVPQMVQEEIEKRMQKIIPEQELAKQQIEELNLKTSDAIKSLQLMFEPSFLGDHVDNTEKMKSIENAVKIYPDLWRAKYYKAKIYWNEYQLRKKVKFREMALDLMNQHVTRHPEHDEAWIELINWLMKEDQQTRALTNLEKMLEHNPHLVKDVNSQIDWGNLNTDEQKKYKDDILKQFELRFKGDGEAGNKLMNLFEQIFNRNKKE</sequence>
<feature type="transmembrane region" description="Helical" evidence="1">
    <location>
        <begin position="7"/>
        <end position="30"/>
    </location>
</feature>
<keyword evidence="1" id="KW-0812">Transmembrane</keyword>
<name>A0A1H8CLZ5_9BACL</name>
<accession>A0A1H8CLZ5</accession>
<dbReference type="SUPFAM" id="SSF48452">
    <property type="entry name" value="TPR-like"/>
    <property type="match status" value="1"/>
</dbReference>
<evidence type="ECO:0008006" key="4">
    <source>
        <dbReference type="Google" id="ProtNLM"/>
    </source>
</evidence>
<evidence type="ECO:0000313" key="2">
    <source>
        <dbReference type="EMBL" id="SEM96291.1"/>
    </source>
</evidence>
<feature type="transmembrane region" description="Helical" evidence="1">
    <location>
        <begin position="50"/>
        <end position="74"/>
    </location>
</feature>
<gene>
    <name evidence="2" type="ORF">SAMN05444955_10411</name>
</gene>
<dbReference type="Gene3D" id="1.25.40.10">
    <property type="entry name" value="Tetratricopeptide repeat domain"/>
    <property type="match status" value="1"/>
</dbReference>
<proteinExistence type="predicted"/>
<dbReference type="InterPro" id="IPR011990">
    <property type="entry name" value="TPR-like_helical_dom_sf"/>
</dbReference>
<protein>
    <recommendedName>
        <fullName evidence="4">Tetratricopeptide repeat-containing protein</fullName>
    </recommendedName>
</protein>
<dbReference type="EMBL" id="FOCQ01000004">
    <property type="protein sequence ID" value="SEM96291.1"/>
    <property type="molecule type" value="Genomic_DNA"/>
</dbReference>
<keyword evidence="1" id="KW-1133">Transmembrane helix</keyword>
<organism evidence="2 3">
    <name type="scientific">Lihuaxuella thermophila</name>
    <dbReference type="NCBI Taxonomy" id="1173111"/>
    <lineage>
        <taxon>Bacteria</taxon>
        <taxon>Bacillati</taxon>
        <taxon>Bacillota</taxon>
        <taxon>Bacilli</taxon>
        <taxon>Bacillales</taxon>
        <taxon>Thermoactinomycetaceae</taxon>
        <taxon>Lihuaxuella</taxon>
    </lineage>
</organism>